<evidence type="ECO:0000256" key="5">
    <source>
        <dbReference type="ARBA" id="ARBA00023128"/>
    </source>
</evidence>
<dbReference type="InterPro" id="IPR014748">
    <property type="entry name" value="Enoyl-CoA_hydra_C"/>
</dbReference>
<comment type="caution">
    <text evidence="8">The sequence shown here is derived from an EMBL/GenBank/DDBJ whole genome shotgun (WGS) entry which is preliminary data.</text>
</comment>
<keyword evidence="5" id="KW-0496">Mitochondrion</keyword>
<dbReference type="AlphaFoldDB" id="A0A3M7RCB9"/>
<organism evidence="8 9">
    <name type="scientific">Brachionus plicatilis</name>
    <name type="common">Marine rotifer</name>
    <name type="synonym">Brachionus muelleri</name>
    <dbReference type="NCBI Taxonomy" id="10195"/>
    <lineage>
        <taxon>Eukaryota</taxon>
        <taxon>Metazoa</taxon>
        <taxon>Spiralia</taxon>
        <taxon>Gnathifera</taxon>
        <taxon>Rotifera</taxon>
        <taxon>Eurotatoria</taxon>
        <taxon>Monogononta</taxon>
        <taxon>Pseudotrocha</taxon>
        <taxon>Ploima</taxon>
        <taxon>Brachionidae</taxon>
        <taxon>Brachionus</taxon>
    </lineage>
</organism>
<evidence type="ECO:0000256" key="7">
    <source>
        <dbReference type="ARBA" id="ARBA00040545"/>
    </source>
</evidence>
<dbReference type="OrthoDB" id="2139957at2759"/>
<name>A0A3M7RCB9_BRAPC</name>
<evidence type="ECO:0000313" key="9">
    <source>
        <dbReference type="Proteomes" id="UP000276133"/>
    </source>
</evidence>
<dbReference type="InterPro" id="IPR052377">
    <property type="entry name" value="Mitochondrial_ECH-domain"/>
</dbReference>
<dbReference type="GO" id="GO:0016836">
    <property type="term" value="F:hydro-lyase activity"/>
    <property type="evidence" value="ECO:0007669"/>
    <property type="project" value="TreeGrafter"/>
</dbReference>
<proteinExistence type="predicted"/>
<evidence type="ECO:0000256" key="4">
    <source>
        <dbReference type="ARBA" id="ARBA00023098"/>
    </source>
</evidence>
<evidence type="ECO:0000256" key="6">
    <source>
        <dbReference type="ARBA" id="ARBA00037410"/>
    </source>
</evidence>
<dbReference type="SUPFAM" id="SSF52096">
    <property type="entry name" value="ClpP/crotonase"/>
    <property type="match status" value="1"/>
</dbReference>
<dbReference type="InterPro" id="IPR029045">
    <property type="entry name" value="ClpP/crotonase-like_dom_sf"/>
</dbReference>
<protein>
    <recommendedName>
        <fullName evidence="7">Enoyl-CoA hydratase domain-containing protein 3, mitochondrial</fullName>
    </recommendedName>
</protein>
<gene>
    <name evidence="8" type="ORF">BpHYR1_011247</name>
</gene>
<evidence type="ECO:0000256" key="1">
    <source>
        <dbReference type="ARBA" id="ARBA00004173"/>
    </source>
</evidence>
<comment type="function">
    <text evidence="6">May play a role in fatty acid biosynthesis and insulin sensitivity.</text>
</comment>
<dbReference type="Pfam" id="PF00378">
    <property type="entry name" value="ECH_1"/>
    <property type="match status" value="1"/>
</dbReference>
<dbReference type="EMBL" id="REGN01003717">
    <property type="protein sequence ID" value="RNA21170.1"/>
    <property type="molecule type" value="Genomic_DNA"/>
</dbReference>
<keyword evidence="3" id="KW-0809">Transit peptide</keyword>
<dbReference type="InterPro" id="IPR001753">
    <property type="entry name" value="Enoyl-CoA_hydra/iso"/>
</dbReference>
<dbReference type="Gene3D" id="3.90.226.10">
    <property type="entry name" value="2-enoyl-CoA Hydratase, Chain A, domain 1"/>
    <property type="match status" value="1"/>
</dbReference>
<dbReference type="PANTHER" id="PTHR43602:SF1">
    <property type="entry name" value="ENOYL-COA HYDRATASE DOMAIN-CONTAINING PROTEIN 3, MITOCHONDRIAL"/>
    <property type="match status" value="1"/>
</dbReference>
<sequence length="294" mass="32470">MLQIMKKNVITNLASKAFSTVPTKSNLVKINDNFENKFLTKIIMDNQKQRNSLGIDMIRALRESIKQIDLSKCRVLVIGSSCPKVFSAGHNLKEFTHDKGQNLHKQVFNEFTDLCLTLKNLPVPTIAEVQGLAAAAGYQLAASCDLIVASNKASFSTPGVKFGVFCSTPAVPLSRNVSPKISLKMLFTGDAVTADEAYTHGIISEVVNVDNSSENLEKKVFEIARKIEANSRFIVTLGKKCFYKQIEAPELSDAYKIASEVMLDNLMYEDTQLGLNAFATKTKPIWTHSAKKLD</sequence>
<keyword evidence="9" id="KW-1185">Reference proteome</keyword>
<accession>A0A3M7RCB9</accession>
<evidence type="ECO:0000256" key="2">
    <source>
        <dbReference type="ARBA" id="ARBA00022832"/>
    </source>
</evidence>
<evidence type="ECO:0000313" key="8">
    <source>
        <dbReference type="EMBL" id="RNA21170.1"/>
    </source>
</evidence>
<reference evidence="8 9" key="1">
    <citation type="journal article" date="2018" name="Sci. Rep.">
        <title>Genomic signatures of local adaptation to the degree of environmental predictability in rotifers.</title>
        <authorList>
            <person name="Franch-Gras L."/>
            <person name="Hahn C."/>
            <person name="Garcia-Roger E.M."/>
            <person name="Carmona M.J."/>
            <person name="Serra M."/>
            <person name="Gomez A."/>
        </authorList>
    </citation>
    <scope>NUCLEOTIDE SEQUENCE [LARGE SCALE GENOMIC DNA]</scope>
    <source>
        <strain evidence="8">HYR1</strain>
    </source>
</reference>
<dbReference type="Proteomes" id="UP000276133">
    <property type="component" value="Unassembled WGS sequence"/>
</dbReference>
<dbReference type="GO" id="GO:0006631">
    <property type="term" value="P:fatty acid metabolic process"/>
    <property type="evidence" value="ECO:0007669"/>
    <property type="project" value="UniProtKB-KW"/>
</dbReference>
<dbReference type="CDD" id="cd06558">
    <property type="entry name" value="crotonase-like"/>
    <property type="match status" value="1"/>
</dbReference>
<comment type="subcellular location">
    <subcellularLocation>
        <location evidence="1">Mitochondrion</location>
    </subcellularLocation>
</comment>
<keyword evidence="4" id="KW-0443">Lipid metabolism</keyword>
<dbReference type="GO" id="GO:0005739">
    <property type="term" value="C:mitochondrion"/>
    <property type="evidence" value="ECO:0007669"/>
    <property type="project" value="UniProtKB-SubCell"/>
</dbReference>
<dbReference type="PANTHER" id="PTHR43602">
    <property type="match status" value="1"/>
</dbReference>
<keyword evidence="2" id="KW-0276">Fatty acid metabolism</keyword>
<evidence type="ECO:0000256" key="3">
    <source>
        <dbReference type="ARBA" id="ARBA00022946"/>
    </source>
</evidence>
<dbReference type="STRING" id="10195.A0A3M7RCB9"/>
<dbReference type="Gene3D" id="1.10.12.10">
    <property type="entry name" value="Lyase 2-enoyl-coa Hydratase, Chain A, domain 2"/>
    <property type="match status" value="1"/>
</dbReference>